<dbReference type="OrthoDB" id="6088188at2759"/>
<keyword evidence="4" id="KW-1185">Reference proteome</keyword>
<sequence length="859" mass="96574">MYKFNMIKWQTALKQDWGLAWICSKVRTDVMTTVISISESAARRATLQTSSKRWNRNKEYEILPIINSDFEKPMRINGSEEDDLALGDDASLFGKHSLRTVRDFLRSSLDPPALSRWNSFASNVSVPSDVSVMDVLNILQDDPEELLLDLGFGTEEPDITGRIPARFLNYKSSARGISLQVFLEAQQNRMDFENADVRNRFRQLEVLQQVTTTFSSLVGTNAKDASASAEAMEKRRRMAMILRRAVKKSLSQCQKSQTENMSPTPKEASATFTPHSQESTMMDRRVPSKGTRMTDNSSLFTLKEEDTINSESTNLKSNTSTTRGTLDFLKLDFVPSSINGGLSCPVESFDLEEMQSFDEGHQSWSSVMRANSCQSDSSGFQEEPFVPELLQQNNPRLMKMLNVIPQENPEGQQKSSELGEAQNYKTQNYKTKPMQTQSEQTPDTNTVCDLDLGNLRKVKTENENSLSPVISKEGKKVHTLAYHVQMDPISYQPVLCDRSVSICPDRQSYKEGMSLYEELKFAKANSQLAQTNLGTDVWTKFDAVNYNLEVVKPDSALDLLQDSAVGKNIMSESAFGHNVFTALKLRRESFSRRSWSDVITDNDSGTGQTPLTQTPFTSVDTSPPHLSNLEECSGDIGCLHMCSESVDTGLSYEEEDQRLQGALWAGEERCFHCGSLINYNSAELPDMMRCLRRFRTILTQIEVKLDEDQASAFGSLSDCHREEVEDVLSLRAAVKQEAGILEQQLSDLVHNYDDSIKMKLNRLMDEQSQLCTQLRIAPTELRSSAPTSSRSVAVQCCLLPKPQCCIHHQCTCHGTQTAAYQDPHGFPCQIQWDAHHKPDKLDFVAFIKSHLVKYSAADL</sequence>
<evidence type="ECO:0000256" key="1">
    <source>
        <dbReference type="SAM" id="MobiDB-lite"/>
    </source>
</evidence>
<feature type="compositionally biased region" description="Polar residues" evidence="1">
    <location>
        <begin position="252"/>
        <end position="263"/>
    </location>
</feature>
<feature type="region of interest" description="Disordered" evidence="1">
    <location>
        <begin position="601"/>
        <end position="623"/>
    </location>
</feature>
<protein>
    <recommendedName>
        <fullName evidence="2">ITPR-interacting domain-containing protein</fullName>
    </recommendedName>
</protein>
<feature type="compositionally biased region" description="Polar residues" evidence="1">
    <location>
        <begin position="270"/>
        <end position="280"/>
    </location>
</feature>
<reference evidence="3 4" key="1">
    <citation type="journal article" date="2019" name="Sci. Data">
        <title>Hybrid genome assembly and annotation of Danionella translucida.</title>
        <authorList>
            <person name="Kadobianskyi M."/>
            <person name="Schulze L."/>
            <person name="Schuelke M."/>
            <person name="Judkewitz B."/>
        </authorList>
    </citation>
    <scope>NUCLEOTIDE SEQUENCE [LARGE SCALE GENOMIC DNA]</scope>
    <source>
        <strain evidence="3 4">Bolton</strain>
    </source>
</reference>
<feature type="region of interest" description="Disordered" evidence="1">
    <location>
        <begin position="427"/>
        <end position="446"/>
    </location>
</feature>
<evidence type="ECO:0000313" key="3">
    <source>
        <dbReference type="EMBL" id="TRY89111.1"/>
    </source>
</evidence>
<dbReference type="PANTHER" id="PTHR17469">
    <property type="entry name" value="SPERM SPECIFIC ANTIGEN 2-RELATED"/>
    <property type="match status" value="1"/>
</dbReference>
<evidence type="ECO:0000313" key="4">
    <source>
        <dbReference type="Proteomes" id="UP000316079"/>
    </source>
</evidence>
<dbReference type="GO" id="GO:0005102">
    <property type="term" value="F:signaling receptor binding"/>
    <property type="evidence" value="ECO:0007669"/>
    <property type="project" value="InterPro"/>
</dbReference>
<evidence type="ECO:0000259" key="2">
    <source>
        <dbReference type="SMART" id="SM01257"/>
    </source>
</evidence>
<gene>
    <name evidence="3" type="ORF">DNTS_004580</name>
</gene>
<comment type="caution">
    <text evidence="3">The sequence shown here is derived from an EMBL/GenBank/DDBJ whole genome shotgun (WGS) entry which is preliminary data.</text>
</comment>
<dbReference type="Proteomes" id="UP000316079">
    <property type="component" value="Unassembled WGS sequence"/>
</dbReference>
<proteinExistence type="predicted"/>
<accession>A0A553QGP7</accession>
<dbReference type="InterPro" id="IPR029325">
    <property type="entry name" value="ITPR-bd"/>
</dbReference>
<name>A0A553QGP7_9TELE</name>
<organism evidence="3 4">
    <name type="scientific">Danionella cerebrum</name>
    <dbReference type="NCBI Taxonomy" id="2873325"/>
    <lineage>
        <taxon>Eukaryota</taxon>
        <taxon>Metazoa</taxon>
        <taxon>Chordata</taxon>
        <taxon>Craniata</taxon>
        <taxon>Vertebrata</taxon>
        <taxon>Euteleostomi</taxon>
        <taxon>Actinopterygii</taxon>
        <taxon>Neopterygii</taxon>
        <taxon>Teleostei</taxon>
        <taxon>Ostariophysi</taxon>
        <taxon>Cypriniformes</taxon>
        <taxon>Danionidae</taxon>
        <taxon>Danioninae</taxon>
        <taxon>Danionella</taxon>
    </lineage>
</organism>
<dbReference type="AlphaFoldDB" id="A0A553QGP7"/>
<feature type="region of interest" description="Disordered" evidence="1">
    <location>
        <begin position="252"/>
        <end position="294"/>
    </location>
</feature>
<dbReference type="Pfam" id="PF14722">
    <property type="entry name" value="KRAP_IP3R_bind"/>
    <property type="match status" value="1"/>
</dbReference>
<dbReference type="PANTHER" id="PTHR17469:SF14">
    <property type="entry name" value="PROTEIN ITPRID1"/>
    <property type="match status" value="1"/>
</dbReference>
<dbReference type="SMART" id="SM01257">
    <property type="entry name" value="KRAP_IP3R_bind"/>
    <property type="match status" value="1"/>
</dbReference>
<feature type="domain" description="ITPR-interacting" evidence="2">
    <location>
        <begin position="112"/>
        <end position="249"/>
    </location>
</feature>
<dbReference type="EMBL" id="SRMA01026000">
    <property type="protein sequence ID" value="TRY89111.1"/>
    <property type="molecule type" value="Genomic_DNA"/>
</dbReference>
<dbReference type="InterPro" id="IPR043444">
    <property type="entry name" value="TESPA1-like"/>
</dbReference>